<sequence>MRLKISLLKEPKHKELVSCVGWTTADELYSCSDDHQIIKWNLLNGETAQVVKLSDDIYPLDLHWFPKSLGGKRQTYAENFVLTSSDGKFHLISKTGRVEKSVEAHCGAVLAGRWNYEGTALLTVGEDGQIKIWSKSGMLRSTLVQQGTPIYSVAWGPDSEKILYTSGKQLIIKPLQPNAKVLQWKAHDGIILKVDWNSVNDLILSAGEDCKYKVWDSYGRLLYSSLPHEYPITSVAWALDGELFAVGSFHTLRLCDKTGWSYALEKPNTGSIFNIAWSTDGTQLTGACGNGHVIFAHVVEQRWVWKNFGITLTKRRTMEVRNVLNDAVDLLEFRDRVIKASLNFGHLVVSTSLQCYIFSVKNWNTPLIFDLKEGTVSLILQAERHFVLVDGGGIYLYSYEGRLISSPKFPGMRTDILNGQTVSLSSDTLAIRDKSDEKVIDLFEPLSGKPLGDGKPLSHKTEIVEIALDQKGLTNERKIAFIDKNRDLYLTSVKRFGKEQKIIKIGTMVHTLAWNDTCNILCGLQDTRFTVWYYPNVVYVDKDLLPKTLYEKDASEFSNSPQILSFVGNQVTIRRADGSLIHISISPYPAILHEYVNNLKWEDAIRLCRFVKDHTLWACLAAMAIANKDMNTAEIAYASVGEIDKVQYISSIKDLPSKESRMAHILLFSGNVQDAETLLLQAGLIYQAIQVNINLYNWERALELAVKHKTHVDTVLAYRQKFLDDFSKKETNQRFLQYAEGLDVNWDKIKTKIELEIAKERGRATATPIVRGSMIIQR</sequence>
<evidence type="ECO:0000256" key="8">
    <source>
        <dbReference type="ARBA" id="ARBA00023273"/>
    </source>
</evidence>
<dbReference type="InterPro" id="IPR001680">
    <property type="entry name" value="WD40_rpt"/>
</dbReference>
<keyword evidence="6" id="KW-0969">Cilium</keyword>
<evidence type="ECO:0000256" key="13">
    <source>
        <dbReference type="PROSITE-ProRule" id="PRU00221"/>
    </source>
</evidence>
<dbReference type="InterPro" id="IPR056456">
    <property type="entry name" value="Beta-prop_IFT80_2nd"/>
</dbReference>
<dbReference type="GO" id="GO:0005930">
    <property type="term" value="C:axoneme"/>
    <property type="evidence" value="ECO:0007669"/>
    <property type="project" value="UniProtKB-SubCell"/>
</dbReference>
<feature type="domain" description="IFT80 second beta-propeller" evidence="14">
    <location>
        <begin position="300"/>
        <end position="588"/>
    </location>
</feature>
<dbReference type="EMBL" id="IACN01116234">
    <property type="protein sequence ID" value="LAB63844.1"/>
    <property type="molecule type" value="Transcribed_RNA"/>
</dbReference>
<comment type="function">
    <text evidence="9">Component of the intraflagellar transport (IFT) complex B, which is essential for the development and maintenance of motile and sensory cilia.</text>
</comment>
<keyword evidence="3" id="KW-0963">Cytoplasm</keyword>
<evidence type="ECO:0000256" key="10">
    <source>
        <dbReference type="ARBA" id="ARBA00066126"/>
    </source>
</evidence>
<feature type="repeat" description="WD" evidence="13">
    <location>
        <begin position="102"/>
        <end position="134"/>
    </location>
</feature>
<evidence type="ECO:0000259" key="14">
    <source>
        <dbReference type="Pfam" id="PF23335"/>
    </source>
</evidence>
<evidence type="ECO:0000256" key="4">
    <source>
        <dbReference type="ARBA" id="ARBA00022574"/>
    </source>
</evidence>
<accession>A0A2D4Q0U3</accession>
<reference evidence="16" key="1">
    <citation type="submission" date="2017-07" db="EMBL/GenBank/DDBJ databases">
        <authorList>
            <person name="Mikheyev A."/>
            <person name="Grau M."/>
        </authorList>
    </citation>
    <scope>NUCLEOTIDE SEQUENCE</scope>
    <source>
        <tissue evidence="16">Venom_gland</tissue>
    </source>
</reference>
<dbReference type="PROSITE" id="PS50294">
    <property type="entry name" value="WD_REPEATS_REGION"/>
    <property type="match status" value="2"/>
</dbReference>
<dbReference type="AlphaFoldDB" id="A0A2D4Q0U3"/>
<keyword evidence="7" id="KW-0206">Cytoskeleton</keyword>
<evidence type="ECO:0000313" key="16">
    <source>
        <dbReference type="EMBL" id="LAB63844.1"/>
    </source>
</evidence>
<dbReference type="InterPro" id="IPR056157">
    <property type="entry name" value="TPR_IFT80_172_dom"/>
</dbReference>
<evidence type="ECO:0000256" key="5">
    <source>
        <dbReference type="ARBA" id="ARBA00022737"/>
    </source>
</evidence>
<dbReference type="GO" id="GO:0005813">
    <property type="term" value="C:centrosome"/>
    <property type="evidence" value="ECO:0007669"/>
    <property type="project" value="TreeGrafter"/>
</dbReference>
<evidence type="ECO:0000256" key="9">
    <source>
        <dbReference type="ARBA" id="ARBA00057476"/>
    </source>
</evidence>
<feature type="repeat" description="WD" evidence="13">
    <location>
        <begin position="184"/>
        <end position="216"/>
    </location>
</feature>
<organism evidence="16">
    <name type="scientific">Micrurus surinamensis</name>
    <name type="common">Surinam coral snake</name>
    <dbReference type="NCBI Taxonomy" id="129470"/>
    <lineage>
        <taxon>Eukaryota</taxon>
        <taxon>Metazoa</taxon>
        <taxon>Chordata</taxon>
        <taxon>Craniata</taxon>
        <taxon>Vertebrata</taxon>
        <taxon>Euteleostomi</taxon>
        <taxon>Lepidosauria</taxon>
        <taxon>Squamata</taxon>
        <taxon>Bifurcata</taxon>
        <taxon>Unidentata</taxon>
        <taxon>Episquamata</taxon>
        <taxon>Toxicofera</taxon>
        <taxon>Serpentes</taxon>
        <taxon>Colubroidea</taxon>
        <taxon>Elapidae</taxon>
        <taxon>Elapinae</taxon>
        <taxon>Micrurus</taxon>
    </lineage>
</organism>
<evidence type="ECO:0000256" key="2">
    <source>
        <dbReference type="ARBA" id="ARBA00004430"/>
    </source>
</evidence>
<evidence type="ECO:0000256" key="11">
    <source>
        <dbReference type="ARBA" id="ARBA00068753"/>
    </source>
</evidence>
<name>A0A2D4Q0U3_MICSU</name>
<evidence type="ECO:0000256" key="12">
    <source>
        <dbReference type="ARBA" id="ARBA00075771"/>
    </source>
</evidence>
<protein>
    <recommendedName>
        <fullName evidence="11">Intraflagellar transport protein 80 homolog</fullName>
    </recommendedName>
    <alternativeName>
        <fullName evidence="12">WD repeat-containing protein 56</fullName>
    </alternativeName>
</protein>
<evidence type="ECO:0000259" key="15">
    <source>
        <dbReference type="Pfam" id="PF23387"/>
    </source>
</evidence>
<dbReference type="FunFam" id="2.130.10.10:FF:000298">
    <property type="entry name" value="Intraflagellar transport 80 homolog (Chlamydomonas)"/>
    <property type="match status" value="1"/>
</dbReference>
<evidence type="ECO:0000256" key="7">
    <source>
        <dbReference type="ARBA" id="ARBA00023212"/>
    </source>
</evidence>
<evidence type="ECO:0000256" key="1">
    <source>
        <dbReference type="ARBA" id="ARBA00004120"/>
    </source>
</evidence>
<dbReference type="PROSITE" id="PS50082">
    <property type="entry name" value="WD_REPEATS_2"/>
    <property type="match status" value="2"/>
</dbReference>
<dbReference type="PANTHER" id="PTHR24098">
    <property type="entry name" value="OUTER SEGMENT 5"/>
    <property type="match status" value="1"/>
</dbReference>
<feature type="domain" description="IFT80/172/WDR35 TPR" evidence="15">
    <location>
        <begin position="616"/>
        <end position="761"/>
    </location>
</feature>
<dbReference type="FunFam" id="2.130.10.10:FF:000458">
    <property type="entry name" value="Intraflagellar transport 80 homolog (Chlamydomonas)"/>
    <property type="match status" value="1"/>
</dbReference>
<dbReference type="Pfam" id="PF23335">
    <property type="entry name" value="Beta-prop_IFT80_2nd"/>
    <property type="match status" value="1"/>
</dbReference>
<dbReference type="SUPFAM" id="SSF50978">
    <property type="entry name" value="WD40 repeat-like"/>
    <property type="match status" value="2"/>
</dbReference>
<dbReference type="InterPro" id="IPR015943">
    <property type="entry name" value="WD40/YVTN_repeat-like_dom_sf"/>
</dbReference>
<evidence type="ECO:0000256" key="6">
    <source>
        <dbReference type="ARBA" id="ARBA00023069"/>
    </source>
</evidence>
<comment type="subcellular location">
    <subcellularLocation>
        <location evidence="2">Cytoplasm</location>
        <location evidence="2">Cytoskeleton</location>
        <location evidence="2">Cilium axoneme</location>
    </subcellularLocation>
    <subcellularLocation>
        <location evidence="1">Cytoplasm</location>
        <location evidence="1">Cytoskeleton</location>
        <location evidence="1">Cilium basal body</location>
    </subcellularLocation>
</comment>
<reference evidence="16" key="2">
    <citation type="submission" date="2017-11" db="EMBL/GenBank/DDBJ databases">
        <title>Coralsnake Venomics: Analyses of Venom Gland Transcriptomes and Proteomes of Six Brazilian Taxa.</title>
        <authorList>
            <person name="Aird S.D."/>
            <person name="Jorge da Silva N."/>
            <person name="Qiu L."/>
            <person name="Villar-Briones A."/>
            <person name="Aparecida-Saddi V."/>
            <person name="Campos-Telles M.P."/>
            <person name="Grau M."/>
            <person name="Mikheyev A.S."/>
        </authorList>
    </citation>
    <scope>NUCLEOTIDE SEQUENCE</scope>
    <source>
        <tissue evidence="16">Venom_gland</tissue>
    </source>
</reference>
<evidence type="ECO:0000256" key="3">
    <source>
        <dbReference type="ARBA" id="ARBA00022490"/>
    </source>
</evidence>
<keyword evidence="8" id="KW-0966">Cell projection</keyword>
<dbReference type="SMART" id="SM00320">
    <property type="entry name" value="WD40"/>
    <property type="match status" value="7"/>
</dbReference>
<dbReference type="GO" id="GO:0060271">
    <property type="term" value="P:cilium assembly"/>
    <property type="evidence" value="ECO:0007669"/>
    <property type="project" value="TreeGrafter"/>
</dbReference>
<dbReference type="Pfam" id="PF00400">
    <property type="entry name" value="WD40"/>
    <property type="match status" value="2"/>
</dbReference>
<dbReference type="InterPro" id="IPR036322">
    <property type="entry name" value="WD40_repeat_dom_sf"/>
</dbReference>
<dbReference type="PANTHER" id="PTHR24098:SF11">
    <property type="entry name" value="INTRAFLAGELLAR TRANSPORT PROTEIN 80 HOMOLOG"/>
    <property type="match status" value="1"/>
</dbReference>
<comment type="subunit">
    <text evidence="10">Component of the IFT complex B, at least composed of IFT20, IFT22, IFT25, IFT27, IFT46, IFT52, TRAF3IP1/IFT54, IFT57, IFT74, IFT80, IFT81, and IFT88. Interacts with IFT88. Interacts with IFT57 and IFT70B.</text>
</comment>
<dbReference type="Gene3D" id="1.25.40.470">
    <property type="match status" value="1"/>
</dbReference>
<dbReference type="Pfam" id="PF23387">
    <property type="entry name" value="TPR_IFT80_172"/>
    <property type="match status" value="1"/>
</dbReference>
<dbReference type="GO" id="GO:0030992">
    <property type="term" value="C:intraciliary transport particle B"/>
    <property type="evidence" value="ECO:0007669"/>
    <property type="project" value="UniProtKB-ARBA"/>
</dbReference>
<keyword evidence="4 13" id="KW-0853">WD repeat</keyword>
<proteinExistence type="predicted"/>
<dbReference type="Gene3D" id="2.130.10.10">
    <property type="entry name" value="YVTN repeat-like/Quinoprotein amine dehydrogenase"/>
    <property type="match status" value="2"/>
</dbReference>
<keyword evidence="5" id="KW-0677">Repeat</keyword>
<dbReference type="FunFam" id="1.25.40.470:FF:000007">
    <property type="entry name" value="Intraflagellar transport 80 homolog (Chlamydomonas)"/>
    <property type="match status" value="1"/>
</dbReference>